<accession>A0ABR0EYJ1</accession>
<proteinExistence type="predicted"/>
<dbReference type="Proteomes" id="UP001305779">
    <property type="component" value="Unassembled WGS sequence"/>
</dbReference>
<organism evidence="1 2">
    <name type="scientific">Zasmidium cellare</name>
    <name type="common">Wine cellar mold</name>
    <name type="synonym">Racodium cellare</name>
    <dbReference type="NCBI Taxonomy" id="395010"/>
    <lineage>
        <taxon>Eukaryota</taxon>
        <taxon>Fungi</taxon>
        <taxon>Dikarya</taxon>
        <taxon>Ascomycota</taxon>
        <taxon>Pezizomycotina</taxon>
        <taxon>Dothideomycetes</taxon>
        <taxon>Dothideomycetidae</taxon>
        <taxon>Mycosphaerellales</taxon>
        <taxon>Mycosphaerellaceae</taxon>
        <taxon>Zasmidium</taxon>
    </lineage>
</organism>
<dbReference type="EMBL" id="JAXOVC010000001">
    <property type="protein sequence ID" value="KAK4506275.1"/>
    <property type="molecule type" value="Genomic_DNA"/>
</dbReference>
<name>A0ABR0EYJ1_ZASCE</name>
<protein>
    <submittedName>
        <fullName evidence="1">Uncharacterized protein</fullName>
    </submittedName>
</protein>
<keyword evidence="2" id="KW-1185">Reference proteome</keyword>
<evidence type="ECO:0000313" key="1">
    <source>
        <dbReference type="EMBL" id="KAK4506275.1"/>
    </source>
</evidence>
<reference evidence="1 2" key="1">
    <citation type="journal article" date="2023" name="G3 (Bethesda)">
        <title>A chromosome-level genome assembly of Zasmidium syzygii isolated from banana leaves.</title>
        <authorList>
            <person name="van Westerhoven A.C."/>
            <person name="Mehrabi R."/>
            <person name="Talebi R."/>
            <person name="Steentjes M.B.F."/>
            <person name="Corcolon B."/>
            <person name="Chong P.A."/>
            <person name="Kema G.H.J."/>
            <person name="Seidl M.F."/>
        </authorList>
    </citation>
    <scope>NUCLEOTIDE SEQUENCE [LARGE SCALE GENOMIC DNA]</scope>
    <source>
        <strain evidence="1 2">P124</strain>
    </source>
</reference>
<evidence type="ECO:0000313" key="2">
    <source>
        <dbReference type="Proteomes" id="UP001305779"/>
    </source>
</evidence>
<sequence>MRKPAKEATDLEHLHKAGKRLGALWNLIALKREHTSKVIRMLDDDPANDYKEDITPKIPPMKIVRRNLRWLDERNIYHGVVDGVASRKQSNTAISESATLAQLTPEHFLEDGSRVKNPDQAAEIHLEKAGSKFHKLTNASVHSALLDFGFRSTETWQTQFADYGLSYLVWEMRKLKSLGLHKKPSP</sequence>
<gene>
    <name evidence="1" type="ORF">PRZ48_000005</name>
</gene>
<comment type="caution">
    <text evidence="1">The sequence shown here is derived from an EMBL/GenBank/DDBJ whole genome shotgun (WGS) entry which is preliminary data.</text>
</comment>